<dbReference type="GO" id="GO:0000243">
    <property type="term" value="C:commitment complex"/>
    <property type="evidence" value="ECO:0007669"/>
    <property type="project" value="UniProtKB-ARBA"/>
</dbReference>
<dbReference type="SFLD" id="SFLDG00358">
    <property type="entry name" value="Main_(cytGST)"/>
    <property type="match status" value="1"/>
</dbReference>
<dbReference type="Gene3D" id="3.40.30.10">
    <property type="entry name" value="Glutaredoxin"/>
    <property type="match status" value="1"/>
</dbReference>
<dbReference type="PROSITE" id="PS50404">
    <property type="entry name" value="GST_NTER"/>
    <property type="match status" value="1"/>
</dbReference>
<keyword evidence="12" id="KW-0508">mRNA splicing</keyword>
<feature type="compositionally biased region" description="Gly residues" evidence="18">
    <location>
        <begin position="742"/>
        <end position="759"/>
    </location>
</feature>
<dbReference type="GO" id="GO:0003723">
    <property type="term" value="F:RNA binding"/>
    <property type="evidence" value="ECO:0007669"/>
    <property type="project" value="UniProtKB-UniRule"/>
</dbReference>
<dbReference type="GO" id="GO:0005829">
    <property type="term" value="C:cytosol"/>
    <property type="evidence" value="ECO:0007669"/>
    <property type="project" value="UniProtKB-ARBA"/>
</dbReference>
<reference evidence="22 23" key="1">
    <citation type="submission" date="2019-06" db="EMBL/GenBank/DDBJ databases">
        <title>Draft genome sequence of the filamentous fungus Phialemoniopsis curvata isolated from diesel fuel.</title>
        <authorList>
            <person name="Varaljay V.A."/>
            <person name="Lyon W.J."/>
            <person name="Crouch A.L."/>
            <person name="Drake C.E."/>
            <person name="Hollomon J.M."/>
            <person name="Nadeau L.J."/>
            <person name="Nunn H.S."/>
            <person name="Stevenson B.S."/>
            <person name="Bojanowski C.L."/>
            <person name="Crookes-Goodson W.J."/>
        </authorList>
    </citation>
    <scope>NUCLEOTIDE SEQUENCE [LARGE SCALE GENOMIC DNA]</scope>
    <source>
        <strain evidence="22 23">D216</strain>
    </source>
</reference>
<dbReference type="CDD" id="cd03048">
    <property type="entry name" value="GST_N_Ure2p_like"/>
    <property type="match status" value="1"/>
</dbReference>
<dbReference type="Gene3D" id="4.10.60.10">
    <property type="entry name" value="Zinc finger, CCHC-type"/>
    <property type="match status" value="1"/>
</dbReference>
<keyword evidence="13" id="KW-0539">Nucleus</keyword>
<dbReference type="SUPFAM" id="SSF54791">
    <property type="entry name" value="Eukaryotic type KH-domain (KH-domain type I)"/>
    <property type="match status" value="1"/>
</dbReference>
<keyword evidence="11 16" id="KW-0694">RNA-binding</keyword>
<feature type="region of interest" description="Disordered" evidence="18">
    <location>
        <begin position="472"/>
        <end position="495"/>
    </location>
</feature>
<dbReference type="InterPro" id="IPR055256">
    <property type="entry name" value="KH_1_KHDC4/BBP-like"/>
</dbReference>
<dbReference type="FunFam" id="4.10.60.10:FF:000030">
    <property type="entry name" value="Branchpoint-bridging protein"/>
    <property type="match status" value="1"/>
</dbReference>
<dbReference type="SUPFAM" id="SSF57756">
    <property type="entry name" value="Retrovirus zinc finger-like domains"/>
    <property type="match status" value="1"/>
</dbReference>
<feature type="domain" description="GST N-terminal" evidence="20">
    <location>
        <begin position="4"/>
        <end position="89"/>
    </location>
</feature>
<dbReference type="GeneID" id="41977236"/>
<dbReference type="InterPro" id="IPR036612">
    <property type="entry name" value="KH_dom_type_1_sf"/>
</dbReference>
<dbReference type="Pfam" id="PF22675">
    <property type="entry name" value="KH-I_KHDC4-BBP"/>
    <property type="match status" value="1"/>
</dbReference>
<evidence type="ECO:0000256" key="17">
    <source>
        <dbReference type="SAM" id="Coils"/>
    </source>
</evidence>
<dbReference type="FunFam" id="3.40.30.10:FF:000172">
    <property type="entry name" value="Glutathione S-transferase GstA"/>
    <property type="match status" value="1"/>
</dbReference>
<evidence type="ECO:0000256" key="5">
    <source>
        <dbReference type="ARBA" id="ARBA00022664"/>
    </source>
</evidence>
<feature type="domain" description="GST C-terminal" evidence="21">
    <location>
        <begin position="96"/>
        <end position="220"/>
    </location>
</feature>
<evidence type="ECO:0000259" key="20">
    <source>
        <dbReference type="PROSITE" id="PS50404"/>
    </source>
</evidence>
<dbReference type="SMART" id="SM00322">
    <property type="entry name" value="KH"/>
    <property type="match status" value="1"/>
</dbReference>
<dbReference type="AlphaFoldDB" id="A0A507AN63"/>
<evidence type="ECO:0000256" key="3">
    <source>
        <dbReference type="ARBA" id="ARBA00010382"/>
    </source>
</evidence>
<keyword evidence="7" id="KW-0747">Spliceosome</keyword>
<evidence type="ECO:0000259" key="21">
    <source>
        <dbReference type="PROSITE" id="PS50405"/>
    </source>
</evidence>
<dbReference type="PROSITE" id="PS50084">
    <property type="entry name" value="KH_TYPE_1"/>
    <property type="match status" value="1"/>
</dbReference>
<comment type="similarity">
    <text evidence="3">Belongs to the BBP/SF1 family.</text>
</comment>
<keyword evidence="5" id="KW-0507">mRNA processing</keyword>
<evidence type="ECO:0000256" key="1">
    <source>
        <dbReference type="ARBA" id="ARBA00004123"/>
    </source>
</evidence>
<evidence type="ECO:0000256" key="6">
    <source>
        <dbReference type="ARBA" id="ARBA00022723"/>
    </source>
</evidence>
<dbReference type="PANTHER" id="PTHR44051:SF8">
    <property type="entry name" value="GLUTATHIONE S-TRANSFERASE GSTA"/>
    <property type="match status" value="1"/>
</dbReference>
<dbReference type="Gene3D" id="3.30.1370.10">
    <property type="entry name" value="K Homology domain, type 1"/>
    <property type="match status" value="1"/>
</dbReference>
<dbReference type="InterPro" id="IPR047086">
    <property type="entry name" value="SF1-HH_sf"/>
</dbReference>
<dbReference type="Pfam" id="PF14497">
    <property type="entry name" value="GST_C_3"/>
    <property type="match status" value="1"/>
</dbReference>
<feature type="domain" description="CCHC-type" evidence="19">
    <location>
        <begin position="583"/>
        <end position="598"/>
    </location>
</feature>
<feature type="coiled-coil region" evidence="17">
    <location>
        <begin position="504"/>
        <end position="556"/>
    </location>
</feature>
<dbReference type="InterPro" id="IPR032570">
    <property type="entry name" value="SF1-HH"/>
</dbReference>
<dbReference type="SUPFAM" id="SSF47616">
    <property type="entry name" value="GST C-terminal domain-like"/>
    <property type="match status" value="1"/>
</dbReference>
<accession>A0A507AN63</accession>
<dbReference type="PANTHER" id="PTHR44051">
    <property type="entry name" value="GLUTATHIONE S-TRANSFERASE-RELATED"/>
    <property type="match status" value="1"/>
</dbReference>
<dbReference type="InterPro" id="IPR010987">
    <property type="entry name" value="Glutathione-S-Trfase_C-like"/>
</dbReference>
<name>A0A507AN63_9PEZI</name>
<dbReference type="EMBL" id="SKBQ01000074">
    <property type="protein sequence ID" value="TPX08727.1"/>
    <property type="molecule type" value="Genomic_DNA"/>
</dbReference>
<evidence type="ECO:0000256" key="12">
    <source>
        <dbReference type="ARBA" id="ARBA00023187"/>
    </source>
</evidence>
<dbReference type="STRING" id="1093900.A0A507AN63"/>
<dbReference type="Proteomes" id="UP000319257">
    <property type="component" value="Unassembled WGS sequence"/>
</dbReference>
<evidence type="ECO:0000256" key="9">
    <source>
        <dbReference type="ARBA" id="ARBA00022771"/>
    </source>
</evidence>
<dbReference type="InterPro" id="IPR036282">
    <property type="entry name" value="Glutathione-S-Trfase_C_sf"/>
</dbReference>
<dbReference type="SUPFAM" id="SSF52833">
    <property type="entry name" value="Thioredoxin-like"/>
    <property type="match status" value="1"/>
</dbReference>
<dbReference type="SFLD" id="SFLDS00019">
    <property type="entry name" value="Glutathione_Transferase_(cytos"/>
    <property type="match status" value="1"/>
</dbReference>
<evidence type="ECO:0000256" key="15">
    <source>
        <dbReference type="PROSITE-ProRule" id="PRU00047"/>
    </source>
</evidence>
<sequence length="829" mass="90442">MADKSDIHLYTTGTPNGIKASIMLEELGLPYEVTAIQLGKNTQKEDWFLEINPNGRIPAMTDTLNGKKIRLFESGSILQYLVDRYDKDHKFSYPAGTEEYYETNNWLHWQMGGLGPMQGQANHFTRYAPEKIEYGINRYQNETRRLYRTLDTHLAKSKSGFIVGDRLTIADVACWGWVAAASWAGINIDEFPSLKNWLYKLKERPGFEKGRNVPTRHTAFDKLTKEEIEKREQESRAWVQSGMQADAKNLSKMAWRNQGITGSNNIPLGKTRRFGGDAEPAEDRDSQPNGFSNGDRELKRGRSPEPRTENDGPRRRKKRNRWGDASENKAAGLMGLPTAIVANMTSEQLEAYTLHLRIEEISQKLKIDDVVPADGDRSPSPAPQYDNHGRRVNTREYRYRKRLEDERHKLIEKAMKIIPNYHPPQDYRRPTKTQEKVYVPVNDYPEINFIGLLIGPRGNTLKKMESESGAKIAIRGKGSVKEGKGRSDAAHSSNQEEDLHCLIMADTEEKVNKAKKLIHNVIETAASIPEGQNELKRNQLRELAALNGTLRDDENQACQNCGQIGHRKYDCPERQNYTANIICRVCGNAGHMARDCPDRQRGASWRNDGPGGRPPAGRIGGGGDAVDREYEQLMQEIGGGSGGPPARIEAGPGSYNNGGGEAKPWQRGPTGGPAPWRRGPDRDGEGGGGGSGGPAPWARDRNNRNNDDRRDDYYGGGQNNYGGAAAPSGAAPPWQQSAPGAQPGGYPGYPGYGGYGAPPGMGAPPGLPGAPGAAGLGAPPGIPGNLNALIAQYSGGAAGAPPPPPPPPSGDAPPPPPSDQPPPPPPPGA</sequence>
<dbReference type="InterPro" id="IPR040079">
    <property type="entry name" value="Glutathione_S-Trfase"/>
</dbReference>
<feature type="compositionally biased region" description="Basic and acidic residues" evidence="18">
    <location>
        <begin position="479"/>
        <end position="489"/>
    </location>
</feature>
<evidence type="ECO:0000259" key="19">
    <source>
        <dbReference type="PROSITE" id="PS50158"/>
    </source>
</evidence>
<evidence type="ECO:0000256" key="8">
    <source>
        <dbReference type="ARBA" id="ARBA00022737"/>
    </source>
</evidence>
<evidence type="ECO:0000256" key="16">
    <source>
        <dbReference type="PROSITE-ProRule" id="PRU00117"/>
    </source>
</evidence>
<dbReference type="GO" id="GO:0008270">
    <property type="term" value="F:zinc ion binding"/>
    <property type="evidence" value="ECO:0007669"/>
    <property type="project" value="UniProtKB-KW"/>
</dbReference>
<protein>
    <recommendedName>
        <fullName evidence="4">Branchpoint-bridging protein</fullName>
    </recommendedName>
</protein>
<proteinExistence type="inferred from homology"/>
<evidence type="ECO:0000256" key="18">
    <source>
        <dbReference type="SAM" id="MobiDB-lite"/>
    </source>
</evidence>
<evidence type="ECO:0000256" key="14">
    <source>
        <dbReference type="ARBA" id="ARBA00053279"/>
    </source>
</evidence>
<feature type="compositionally biased region" description="Low complexity" evidence="18">
    <location>
        <begin position="721"/>
        <end position="741"/>
    </location>
</feature>
<dbReference type="Pfam" id="PF02798">
    <property type="entry name" value="GST_N"/>
    <property type="match status" value="1"/>
</dbReference>
<keyword evidence="6" id="KW-0479">Metal-binding</keyword>
<dbReference type="RefSeq" id="XP_030990438.1">
    <property type="nucleotide sequence ID" value="XM_031144791.1"/>
</dbReference>
<evidence type="ECO:0000313" key="23">
    <source>
        <dbReference type="Proteomes" id="UP000319257"/>
    </source>
</evidence>
<comment type="caution">
    <text evidence="22">The sequence shown here is derived from an EMBL/GenBank/DDBJ whole genome shotgun (WGS) entry which is preliminary data.</text>
</comment>
<evidence type="ECO:0000256" key="13">
    <source>
        <dbReference type="ARBA" id="ARBA00023242"/>
    </source>
</evidence>
<feature type="domain" description="CCHC-type" evidence="19">
    <location>
        <begin position="558"/>
        <end position="573"/>
    </location>
</feature>
<dbReference type="InterPro" id="IPR036249">
    <property type="entry name" value="Thioredoxin-like_sf"/>
</dbReference>
<organism evidence="22 23">
    <name type="scientific">Thyridium curvatum</name>
    <dbReference type="NCBI Taxonomy" id="1093900"/>
    <lineage>
        <taxon>Eukaryota</taxon>
        <taxon>Fungi</taxon>
        <taxon>Dikarya</taxon>
        <taxon>Ascomycota</taxon>
        <taxon>Pezizomycotina</taxon>
        <taxon>Sordariomycetes</taxon>
        <taxon>Sordariomycetidae</taxon>
        <taxon>Thyridiales</taxon>
        <taxon>Thyridiaceae</taxon>
        <taxon>Thyridium</taxon>
    </lineage>
</organism>
<evidence type="ECO:0000256" key="7">
    <source>
        <dbReference type="ARBA" id="ARBA00022728"/>
    </source>
</evidence>
<feature type="compositionally biased region" description="Basic and acidic residues" evidence="18">
    <location>
        <begin position="698"/>
        <end position="713"/>
    </location>
</feature>
<dbReference type="InParanoid" id="A0A507AN63"/>
<dbReference type="InterPro" id="IPR001878">
    <property type="entry name" value="Znf_CCHC"/>
</dbReference>
<comment type="function">
    <text evidence="14">Necessary for the splicing of pre-mRNA. Has a role in the recognition of the branch site (5'-UACUAAC-3'), the pyrimidine tract and the 3'-splice site at the 3'-end of introns.</text>
</comment>
<evidence type="ECO:0000256" key="10">
    <source>
        <dbReference type="ARBA" id="ARBA00022833"/>
    </source>
</evidence>
<keyword evidence="8" id="KW-0677">Repeat</keyword>
<dbReference type="CDD" id="cd10291">
    <property type="entry name" value="GST_C_YfcG_like"/>
    <property type="match status" value="1"/>
</dbReference>
<dbReference type="OrthoDB" id="6777263at2759"/>
<dbReference type="InterPro" id="IPR036875">
    <property type="entry name" value="Znf_CCHC_sf"/>
</dbReference>
<dbReference type="CDD" id="cd02395">
    <property type="entry name" value="KH-I_BBP"/>
    <property type="match status" value="1"/>
</dbReference>
<feature type="compositionally biased region" description="Pro residues" evidence="18">
    <location>
        <begin position="800"/>
        <end position="829"/>
    </location>
</feature>
<feature type="compositionally biased region" description="Low complexity" evidence="18">
    <location>
        <begin position="770"/>
        <end position="779"/>
    </location>
</feature>
<feature type="region of interest" description="Disordered" evidence="18">
    <location>
        <begin position="259"/>
        <end position="329"/>
    </location>
</feature>
<dbReference type="Gene3D" id="1.20.1050.10">
    <property type="match status" value="1"/>
</dbReference>
<keyword evidence="17" id="KW-0175">Coiled coil</keyword>
<keyword evidence="9 15" id="KW-0863">Zinc-finger</keyword>
<feature type="region of interest" description="Disordered" evidence="18">
    <location>
        <begin position="597"/>
        <end position="624"/>
    </location>
</feature>
<evidence type="ECO:0000256" key="11">
    <source>
        <dbReference type="ARBA" id="ARBA00022884"/>
    </source>
</evidence>
<dbReference type="GO" id="GO:0000398">
    <property type="term" value="P:mRNA splicing, via spliceosome"/>
    <property type="evidence" value="ECO:0007669"/>
    <property type="project" value="UniProtKB-ARBA"/>
</dbReference>
<comment type="similarity">
    <text evidence="2">Belongs to the GST superfamily.</text>
</comment>
<comment type="subcellular location">
    <subcellularLocation>
        <location evidence="1">Nucleus</location>
    </subcellularLocation>
</comment>
<dbReference type="InterPro" id="IPR004046">
    <property type="entry name" value="GST_C"/>
</dbReference>
<dbReference type="Gene3D" id="6.10.140.1790">
    <property type="match status" value="1"/>
</dbReference>
<gene>
    <name evidence="22" type="ORF">E0L32_009789</name>
</gene>
<dbReference type="SFLD" id="SFLDG01151">
    <property type="entry name" value="Main.2:_Nu-like"/>
    <property type="match status" value="1"/>
</dbReference>
<dbReference type="SMART" id="SM00343">
    <property type="entry name" value="ZnF_C2HC"/>
    <property type="match status" value="2"/>
</dbReference>
<dbReference type="Pfam" id="PF00098">
    <property type="entry name" value="zf-CCHC"/>
    <property type="match status" value="2"/>
</dbReference>
<dbReference type="Pfam" id="PF16275">
    <property type="entry name" value="SF1-HH"/>
    <property type="match status" value="1"/>
</dbReference>
<feature type="region of interest" description="Disordered" evidence="18">
    <location>
        <begin position="369"/>
        <end position="392"/>
    </location>
</feature>
<keyword evidence="10" id="KW-0862">Zinc</keyword>
<keyword evidence="23" id="KW-1185">Reference proteome</keyword>
<feature type="region of interest" description="Disordered" evidence="18">
    <location>
        <begin position="636"/>
        <end position="829"/>
    </location>
</feature>
<feature type="compositionally biased region" description="Basic and acidic residues" evidence="18">
    <location>
        <begin position="294"/>
        <end position="313"/>
    </location>
</feature>
<dbReference type="PROSITE" id="PS50158">
    <property type="entry name" value="ZF_CCHC"/>
    <property type="match status" value="2"/>
</dbReference>
<evidence type="ECO:0000313" key="22">
    <source>
        <dbReference type="EMBL" id="TPX08727.1"/>
    </source>
</evidence>
<dbReference type="FunFam" id="3.30.1370.10:FF:000024">
    <property type="entry name" value="Branchpoint-bridging protein-like protein"/>
    <property type="match status" value="1"/>
</dbReference>
<dbReference type="PROSITE" id="PS50405">
    <property type="entry name" value="GST_CTER"/>
    <property type="match status" value="1"/>
</dbReference>
<dbReference type="InterPro" id="IPR004087">
    <property type="entry name" value="KH_dom"/>
</dbReference>
<evidence type="ECO:0000256" key="2">
    <source>
        <dbReference type="ARBA" id="ARBA00007409"/>
    </source>
</evidence>
<dbReference type="InterPro" id="IPR004045">
    <property type="entry name" value="Glutathione_S-Trfase_N"/>
</dbReference>
<evidence type="ECO:0000256" key="4">
    <source>
        <dbReference type="ARBA" id="ARBA00017984"/>
    </source>
</evidence>